<evidence type="ECO:0000313" key="1">
    <source>
        <dbReference type="EMBL" id="KAH6938155.1"/>
    </source>
</evidence>
<gene>
    <name evidence="1" type="ORF">HPB50_007318</name>
</gene>
<proteinExistence type="predicted"/>
<accession>A0ACB7STZ3</accession>
<organism evidence="1 2">
    <name type="scientific">Hyalomma asiaticum</name>
    <name type="common">Tick</name>
    <dbReference type="NCBI Taxonomy" id="266040"/>
    <lineage>
        <taxon>Eukaryota</taxon>
        <taxon>Metazoa</taxon>
        <taxon>Ecdysozoa</taxon>
        <taxon>Arthropoda</taxon>
        <taxon>Chelicerata</taxon>
        <taxon>Arachnida</taxon>
        <taxon>Acari</taxon>
        <taxon>Parasitiformes</taxon>
        <taxon>Ixodida</taxon>
        <taxon>Ixodoidea</taxon>
        <taxon>Ixodidae</taxon>
        <taxon>Hyalomminae</taxon>
        <taxon>Hyalomma</taxon>
    </lineage>
</organism>
<dbReference type="EMBL" id="CM023482">
    <property type="protein sequence ID" value="KAH6938155.1"/>
    <property type="molecule type" value="Genomic_DNA"/>
</dbReference>
<evidence type="ECO:0000313" key="2">
    <source>
        <dbReference type="Proteomes" id="UP000821845"/>
    </source>
</evidence>
<dbReference type="Proteomes" id="UP000821845">
    <property type="component" value="Chromosome 2"/>
</dbReference>
<name>A0ACB7STZ3_HYAAI</name>
<protein>
    <submittedName>
        <fullName evidence="1">Uncharacterized protein</fullName>
    </submittedName>
</protein>
<keyword evidence="2" id="KW-1185">Reference proteome</keyword>
<sequence length="231" mass="25882">MTVGMQENIRNLQMAVANLVGEVASIECNVNSIMAACQQQQPKIVQQQLQYNVAELLKTAAAVAGRNPLIVGSDFNAPSKTWGYTYDTSKGRQLWRDATELRYTLITDPTNPTRLGTSTCRDTTPNLAFVKHARDVTWRNTMADLVSDHMIVEITVLTQGQMVRNMHEFRWTDWEEFRSKRQALSSDDPITDIEEGRPPMGFVKSEKAKRSDYPPRAGAPSPMSIASESSE</sequence>
<comment type="caution">
    <text evidence="1">The sequence shown here is derived from an EMBL/GenBank/DDBJ whole genome shotgun (WGS) entry which is preliminary data.</text>
</comment>
<reference evidence="1" key="1">
    <citation type="submission" date="2020-05" db="EMBL/GenBank/DDBJ databases">
        <title>Large-scale comparative analyses of tick genomes elucidate their genetic diversity and vector capacities.</title>
        <authorList>
            <person name="Jia N."/>
            <person name="Wang J."/>
            <person name="Shi W."/>
            <person name="Du L."/>
            <person name="Sun Y."/>
            <person name="Zhan W."/>
            <person name="Jiang J."/>
            <person name="Wang Q."/>
            <person name="Zhang B."/>
            <person name="Ji P."/>
            <person name="Sakyi L.B."/>
            <person name="Cui X."/>
            <person name="Yuan T."/>
            <person name="Jiang B."/>
            <person name="Yang W."/>
            <person name="Lam T.T.-Y."/>
            <person name="Chang Q."/>
            <person name="Ding S."/>
            <person name="Wang X."/>
            <person name="Zhu J."/>
            <person name="Ruan X."/>
            <person name="Zhao L."/>
            <person name="Wei J."/>
            <person name="Que T."/>
            <person name="Du C."/>
            <person name="Cheng J."/>
            <person name="Dai P."/>
            <person name="Han X."/>
            <person name="Huang E."/>
            <person name="Gao Y."/>
            <person name="Liu J."/>
            <person name="Shao H."/>
            <person name="Ye R."/>
            <person name="Li L."/>
            <person name="Wei W."/>
            <person name="Wang X."/>
            <person name="Wang C."/>
            <person name="Yang T."/>
            <person name="Huo Q."/>
            <person name="Li W."/>
            <person name="Guo W."/>
            <person name="Chen H."/>
            <person name="Zhou L."/>
            <person name="Ni X."/>
            <person name="Tian J."/>
            <person name="Zhou Y."/>
            <person name="Sheng Y."/>
            <person name="Liu T."/>
            <person name="Pan Y."/>
            <person name="Xia L."/>
            <person name="Li J."/>
            <person name="Zhao F."/>
            <person name="Cao W."/>
        </authorList>
    </citation>
    <scope>NUCLEOTIDE SEQUENCE</scope>
    <source>
        <strain evidence="1">Hyas-2018</strain>
    </source>
</reference>